<protein>
    <submittedName>
        <fullName evidence="1">Uncharacterized protein</fullName>
    </submittedName>
</protein>
<gene>
    <name evidence="1" type="ORF">GCM10022383_01610</name>
</gene>
<sequence length="94" mass="10879">MDARRVRRLGGLHLDRDARRRAETLRARASAPLASQGWETRSCAESLNEDGLDWDAYRLRIAFGHRAITDPDRDALVRALRMPDGRSPRRRRSR</sequence>
<dbReference type="EMBL" id="BAABCP010000001">
    <property type="protein sequence ID" value="GAA3926111.1"/>
    <property type="molecule type" value="Genomic_DNA"/>
</dbReference>
<dbReference type="RefSeq" id="WP_344817590.1">
    <property type="nucleotide sequence ID" value="NZ_BAABCP010000001.1"/>
</dbReference>
<dbReference type="Proteomes" id="UP001501591">
    <property type="component" value="Unassembled WGS sequence"/>
</dbReference>
<accession>A0ABP7MM19</accession>
<evidence type="ECO:0000313" key="1">
    <source>
        <dbReference type="EMBL" id="GAA3926111.1"/>
    </source>
</evidence>
<comment type="caution">
    <text evidence="1">The sequence shown here is derived from an EMBL/GenBank/DDBJ whole genome shotgun (WGS) entry which is preliminary data.</text>
</comment>
<name>A0ABP7MM19_9MICO</name>
<proteinExistence type="predicted"/>
<reference evidence="2" key="1">
    <citation type="journal article" date="2019" name="Int. J. Syst. Evol. Microbiol.">
        <title>The Global Catalogue of Microorganisms (GCM) 10K type strain sequencing project: providing services to taxonomists for standard genome sequencing and annotation.</title>
        <authorList>
            <consortium name="The Broad Institute Genomics Platform"/>
            <consortium name="The Broad Institute Genome Sequencing Center for Infectious Disease"/>
            <person name="Wu L."/>
            <person name="Ma J."/>
        </authorList>
    </citation>
    <scope>NUCLEOTIDE SEQUENCE [LARGE SCALE GENOMIC DNA]</scope>
    <source>
        <strain evidence="2">JCM 17024</strain>
    </source>
</reference>
<evidence type="ECO:0000313" key="2">
    <source>
        <dbReference type="Proteomes" id="UP001501591"/>
    </source>
</evidence>
<keyword evidence="2" id="KW-1185">Reference proteome</keyword>
<organism evidence="1 2">
    <name type="scientific">Microbacterium soli</name>
    <dbReference type="NCBI Taxonomy" id="446075"/>
    <lineage>
        <taxon>Bacteria</taxon>
        <taxon>Bacillati</taxon>
        <taxon>Actinomycetota</taxon>
        <taxon>Actinomycetes</taxon>
        <taxon>Micrococcales</taxon>
        <taxon>Microbacteriaceae</taxon>
        <taxon>Microbacterium</taxon>
    </lineage>
</organism>